<gene>
    <name evidence="1" type="ORF">GSI_08349</name>
</gene>
<evidence type="ECO:0000313" key="2">
    <source>
        <dbReference type="Proteomes" id="UP000230002"/>
    </source>
</evidence>
<dbReference type="EMBL" id="AYKW01000021">
    <property type="protein sequence ID" value="PIL29541.1"/>
    <property type="molecule type" value="Genomic_DNA"/>
</dbReference>
<dbReference type="AlphaFoldDB" id="A0A2G8S708"/>
<dbReference type="OrthoDB" id="2762308at2759"/>
<protein>
    <submittedName>
        <fullName evidence="1">Uncharacterized protein</fullName>
    </submittedName>
</protein>
<reference evidence="1 2" key="1">
    <citation type="journal article" date="2015" name="Sci. Rep.">
        <title>Chromosome-level genome map provides insights into diverse defense mechanisms in the medicinal fungus Ganoderma sinense.</title>
        <authorList>
            <person name="Zhu Y."/>
            <person name="Xu J."/>
            <person name="Sun C."/>
            <person name="Zhou S."/>
            <person name="Xu H."/>
            <person name="Nelson D.R."/>
            <person name="Qian J."/>
            <person name="Song J."/>
            <person name="Luo H."/>
            <person name="Xiang L."/>
            <person name="Li Y."/>
            <person name="Xu Z."/>
            <person name="Ji A."/>
            <person name="Wang L."/>
            <person name="Lu S."/>
            <person name="Hayward A."/>
            <person name="Sun W."/>
            <person name="Li X."/>
            <person name="Schwartz D.C."/>
            <person name="Wang Y."/>
            <person name="Chen S."/>
        </authorList>
    </citation>
    <scope>NUCLEOTIDE SEQUENCE [LARGE SCALE GENOMIC DNA]</scope>
    <source>
        <strain evidence="1 2">ZZ0214-1</strain>
    </source>
</reference>
<comment type="caution">
    <text evidence="1">The sequence shown here is derived from an EMBL/GenBank/DDBJ whole genome shotgun (WGS) entry which is preliminary data.</text>
</comment>
<sequence>MFNRNFYLSSHTADSDDAPAVSRDGQAELNRASRADFAIIQPRLAYFHLPLAVSTIIALCRDRKISLDDLKGWVLLGPLKGARRFSAVIEETYLAEHFGKERGIRWKAVVEAFNRRWAVGPMGYDMGYQLDAGTNMMSTARPVVVHPEITLIQYLLDSEGSDNPNLKGVKAHIACSRTPCCATGAYAVAVNQTFGTRFTMDVDDPDWCRLDDVEPWILPDNAPEGVVAKMKESLLEDLGWLIVQWAQDTGYSTVSRRAPMSDVRLHDH</sequence>
<name>A0A2G8S708_9APHY</name>
<dbReference type="Proteomes" id="UP000230002">
    <property type="component" value="Unassembled WGS sequence"/>
</dbReference>
<evidence type="ECO:0000313" key="1">
    <source>
        <dbReference type="EMBL" id="PIL29541.1"/>
    </source>
</evidence>
<organism evidence="1 2">
    <name type="scientific">Ganoderma sinense ZZ0214-1</name>
    <dbReference type="NCBI Taxonomy" id="1077348"/>
    <lineage>
        <taxon>Eukaryota</taxon>
        <taxon>Fungi</taxon>
        <taxon>Dikarya</taxon>
        <taxon>Basidiomycota</taxon>
        <taxon>Agaricomycotina</taxon>
        <taxon>Agaricomycetes</taxon>
        <taxon>Polyporales</taxon>
        <taxon>Polyporaceae</taxon>
        <taxon>Ganoderma</taxon>
    </lineage>
</organism>
<accession>A0A2G8S708</accession>
<keyword evidence="2" id="KW-1185">Reference proteome</keyword>
<proteinExistence type="predicted"/>